<feature type="region of interest" description="Disordered" evidence="1">
    <location>
        <begin position="167"/>
        <end position="200"/>
    </location>
</feature>
<dbReference type="AlphaFoldDB" id="A0AAW3C688"/>
<evidence type="ECO:0000256" key="1">
    <source>
        <dbReference type="SAM" id="MobiDB-lite"/>
    </source>
</evidence>
<feature type="compositionally biased region" description="Polar residues" evidence="1">
    <location>
        <begin position="220"/>
        <end position="230"/>
    </location>
</feature>
<feature type="region of interest" description="Disordered" evidence="1">
    <location>
        <begin position="40"/>
        <end position="84"/>
    </location>
</feature>
<proteinExistence type="predicted"/>
<gene>
    <name evidence="2" type="ORF">Q4I28_000846</name>
</gene>
<evidence type="ECO:0000313" key="3">
    <source>
        <dbReference type="Proteomes" id="UP001501274"/>
    </source>
</evidence>
<comment type="caution">
    <text evidence="2">The sequence shown here is derived from an EMBL/GenBank/DDBJ whole genome shotgun (WGS) entry which is preliminary data.</text>
</comment>
<feature type="region of interest" description="Disordered" evidence="1">
    <location>
        <begin position="1"/>
        <end position="22"/>
    </location>
</feature>
<protein>
    <submittedName>
        <fullName evidence="2">Uncharacterized protein</fullName>
    </submittedName>
</protein>
<evidence type="ECO:0000313" key="2">
    <source>
        <dbReference type="EMBL" id="KAL0530292.1"/>
    </source>
</evidence>
<feature type="region of interest" description="Disordered" evidence="1">
    <location>
        <begin position="220"/>
        <end position="247"/>
    </location>
</feature>
<dbReference type="Proteomes" id="UP001501274">
    <property type="component" value="Unassembled WGS sequence"/>
</dbReference>
<feature type="compositionally biased region" description="Polar residues" evidence="1">
    <location>
        <begin position="182"/>
        <end position="197"/>
    </location>
</feature>
<sequence length="376" mass="39024">MSSSPCAPGAVLSTAASASTSAPSFASFVLERVSRNPFLIGETPWSLRPPPPHPEATSPSPPAQHVAKSPRDATEDASSLPSTLDPAQRAVIAQACIAGTAATSNPASTLAVTAVLQRALIDAPLLPVGGCHLLHELVWPHFLASAEAAKQVFCYRKALQLCDARQAQPTTDSNVPLPEQKPLQSSHRTEVTSSTSDGELEKKANGAAVDLFAASPLAVSSTDDQQSSNQGAGALPSSGAASLLQTPEELSLSSARDVLQARMGEALTRLAASREELQRGLTKLRQRLDGLHAYDAVPFAELAQQQEETMRSLFTPVAPAVAGSSAKENSDTRRRNVLLTADAAAAGAAAAAVARGASAVLGEADAVTDRKRLREP</sequence>
<organism evidence="2 3">
    <name type="scientific">Leishmania naiffi</name>
    <dbReference type="NCBI Taxonomy" id="5678"/>
    <lineage>
        <taxon>Eukaryota</taxon>
        <taxon>Discoba</taxon>
        <taxon>Euglenozoa</taxon>
        <taxon>Kinetoplastea</taxon>
        <taxon>Metakinetoplastina</taxon>
        <taxon>Trypanosomatida</taxon>
        <taxon>Trypanosomatidae</taxon>
        <taxon>Leishmaniinae</taxon>
        <taxon>Leishmania</taxon>
        <taxon>Leishmania naiffi species complex</taxon>
    </lineage>
</organism>
<name>A0AAW3C688_9TRYP</name>
<feature type="compositionally biased region" description="Low complexity" evidence="1">
    <location>
        <begin position="13"/>
        <end position="22"/>
    </location>
</feature>
<reference evidence="2 3" key="1">
    <citation type="submission" date="2024-02" db="EMBL/GenBank/DDBJ databases">
        <title>FIRST GENOME SEQUENCES OF Leishmania (Viannia) shawi, Leishmania (Viannia) lindenbergi AND Leishmania (Viannia) utingensis.</title>
        <authorList>
            <person name="Resadore F."/>
            <person name="Custodio M.G.F."/>
            <person name="Boite M.C."/>
            <person name="Cupolillo E."/>
            <person name="Ferreira G.E.M."/>
        </authorList>
    </citation>
    <scope>NUCLEOTIDE SEQUENCE [LARGE SCALE GENOMIC DNA]</scope>
    <source>
        <strain evidence="2 3">MDAS/BR/1979/M5533</strain>
    </source>
</reference>
<accession>A0AAW3C688</accession>
<feature type="compositionally biased region" description="Pro residues" evidence="1">
    <location>
        <begin position="47"/>
        <end position="62"/>
    </location>
</feature>
<keyword evidence="3" id="KW-1185">Reference proteome</keyword>
<dbReference type="EMBL" id="JBAMZN010000005">
    <property type="protein sequence ID" value="KAL0530292.1"/>
    <property type="molecule type" value="Genomic_DNA"/>
</dbReference>
<feature type="compositionally biased region" description="Low complexity" evidence="1">
    <location>
        <begin position="231"/>
        <end position="244"/>
    </location>
</feature>